<dbReference type="RefSeq" id="WP_344366131.1">
    <property type="nucleotide sequence ID" value="NZ_BAAAQB010000035.1"/>
</dbReference>
<evidence type="ECO:0000256" key="2">
    <source>
        <dbReference type="ARBA" id="ARBA00022692"/>
    </source>
</evidence>
<protein>
    <submittedName>
        <fullName evidence="6">Neutral zinc metallopeptidase</fullName>
    </submittedName>
</protein>
<gene>
    <name evidence="6" type="ORF">GCM10009825_24770</name>
</gene>
<evidence type="ECO:0000256" key="1">
    <source>
        <dbReference type="ARBA" id="ARBA00004167"/>
    </source>
</evidence>
<keyword evidence="2" id="KW-0812">Transmembrane</keyword>
<feature type="region of interest" description="Disordered" evidence="5">
    <location>
        <begin position="1"/>
        <end position="37"/>
    </location>
</feature>
<proteinExistence type="predicted"/>
<accession>A0ABP5KZ58</accession>
<dbReference type="InterPro" id="IPR007343">
    <property type="entry name" value="Uncharacterised_pept_Zn_put"/>
</dbReference>
<evidence type="ECO:0000256" key="5">
    <source>
        <dbReference type="SAM" id="MobiDB-lite"/>
    </source>
</evidence>
<evidence type="ECO:0000313" key="7">
    <source>
        <dbReference type="Proteomes" id="UP001500102"/>
    </source>
</evidence>
<name>A0ABP5KZ58_9MICC</name>
<evidence type="ECO:0000313" key="6">
    <source>
        <dbReference type="EMBL" id="GAA2138425.1"/>
    </source>
</evidence>
<comment type="caution">
    <text evidence="6">The sequence shown here is derived from an EMBL/GenBank/DDBJ whole genome shotgun (WGS) entry which is preliminary data.</text>
</comment>
<evidence type="ECO:0000256" key="4">
    <source>
        <dbReference type="ARBA" id="ARBA00023136"/>
    </source>
</evidence>
<dbReference type="EMBL" id="BAAAQB010000035">
    <property type="protein sequence ID" value="GAA2138425.1"/>
    <property type="molecule type" value="Genomic_DNA"/>
</dbReference>
<dbReference type="Proteomes" id="UP001500102">
    <property type="component" value="Unassembled WGS sequence"/>
</dbReference>
<dbReference type="Pfam" id="PF04228">
    <property type="entry name" value="Zn_peptidase"/>
    <property type="match status" value="1"/>
</dbReference>
<comment type="subcellular location">
    <subcellularLocation>
        <location evidence="1">Membrane</location>
        <topology evidence="1">Single-pass membrane protein</topology>
    </subcellularLocation>
</comment>
<keyword evidence="7" id="KW-1185">Reference proteome</keyword>
<keyword evidence="4" id="KW-0472">Membrane</keyword>
<reference evidence="7" key="1">
    <citation type="journal article" date="2019" name="Int. J. Syst. Evol. Microbiol.">
        <title>The Global Catalogue of Microorganisms (GCM) 10K type strain sequencing project: providing services to taxonomists for standard genome sequencing and annotation.</title>
        <authorList>
            <consortium name="The Broad Institute Genomics Platform"/>
            <consortium name="The Broad Institute Genome Sequencing Center for Infectious Disease"/>
            <person name="Wu L."/>
            <person name="Ma J."/>
        </authorList>
    </citation>
    <scope>NUCLEOTIDE SEQUENCE [LARGE SCALE GENOMIC DNA]</scope>
    <source>
        <strain evidence="7">JCM 15921</strain>
    </source>
</reference>
<dbReference type="PANTHER" id="PTHR30168:SF0">
    <property type="entry name" value="INNER MEMBRANE PROTEIN"/>
    <property type="match status" value="1"/>
</dbReference>
<dbReference type="PANTHER" id="PTHR30168">
    <property type="entry name" value="PUTATIVE MEMBRANE PROTEIN YPFJ"/>
    <property type="match status" value="1"/>
</dbReference>
<keyword evidence="3" id="KW-1133">Transmembrane helix</keyword>
<evidence type="ECO:0000256" key="3">
    <source>
        <dbReference type="ARBA" id="ARBA00022989"/>
    </source>
</evidence>
<organism evidence="6 7">
    <name type="scientific">Arthrobacter humicola</name>
    <dbReference type="NCBI Taxonomy" id="409291"/>
    <lineage>
        <taxon>Bacteria</taxon>
        <taxon>Bacillati</taxon>
        <taxon>Actinomycetota</taxon>
        <taxon>Actinomycetes</taxon>
        <taxon>Micrococcales</taxon>
        <taxon>Micrococcaceae</taxon>
        <taxon>Arthrobacter</taxon>
    </lineage>
</organism>
<sequence>MVTPPGTPDPAAPVPATTQLPQQPRAGQGAQLRSTGDSRATMSAFMTMVATDVDKYWTKVLQAAGLPAPYVNVVFPGPGESVQNACDNNAPTTDDDAYYCPLDDSIVFSQAIATKIWNGELRAPGNTEAATNLSGDFSVAMAVAHEYAHNVQTELGIVPLPPADLNYPVYKTELHADCWAGVWANSAYYEGILEAGDIEEAIQATMLVGDYNTSSRGHHGTPMQRHAAFMTGYNSGAPASCDPWLLDSY</sequence>
<feature type="compositionally biased region" description="Pro residues" evidence="5">
    <location>
        <begin position="1"/>
        <end position="13"/>
    </location>
</feature>